<feature type="compositionally biased region" description="Acidic residues" evidence="1">
    <location>
        <begin position="540"/>
        <end position="562"/>
    </location>
</feature>
<dbReference type="HOGENOM" id="CLU_025951_0_0_1"/>
<evidence type="ECO:0000256" key="1">
    <source>
        <dbReference type="SAM" id="MobiDB-lite"/>
    </source>
</evidence>
<reference evidence="3" key="2">
    <citation type="submission" date="2015-01" db="EMBL/GenBank/DDBJ databases">
        <title>Evolutionary Origins and Diversification of the Mycorrhizal Mutualists.</title>
        <authorList>
            <consortium name="DOE Joint Genome Institute"/>
            <consortium name="Mycorrhizal Genomics Consortium"/>
            <person name="Kohler A."/>
            <person name="Kuo A."/>
            <person name="Nagy L.G."/>
            <person name="Floudas D."/>
            <person name="Copeland A."/>
            <person name="Barry K.W."/>
            <person name="Cichocki N."/>
            <person name="Veneault-Fourrey C."/>
            <person name="LaButti K."/>
            <person name="Lindquist E.A."/>
            <person name="Lipzen A."/>
            <person name="Lundell T."/>
            <person name="Morin E."/>
            <person name="Murat C."/>
            <person name="Riley R."/>
            <person name="Ohm R."/>
            <person name="Sun H."/>
            <person name="Tunlid A."/>
            <person name="Henrissat B."/>
            <person name="Grigoriev I.V."/>
            <person name="Hibbett D.S."/>
            <person name="Martin F."/>
        </authorList>
    </citation>
    <scope>NUCLEOTIDE SEQUENCE [LARGE SCALE GENOMIC DNA]</scope>
    <source>
        <strain evidence="3">Zn</strain>
    </source>
</reference>
<dbReference type="AlphaFoldDB" id="A0A0C3HGP9"/>
<dbReference type="STRING" id="913774.A0A0C3HGP9"/>
<protein>
    <submittedName>
        <fullName evidence="2">Uncharacterized protein</fullName>
    </submittedName>
</protein>
<dbReference type="OrthoDB" id="4179303at2759"/>
<name>A0A0C3HGP9_OIDMZ</name>
<reference evidence="2 3" key="1">
    <citation type="submission" date="2014-04" db="EMBL/GenBank/DDBJ databases">
        <authorList>
            <consortium name="DOE Joint Genome Institute"/>
            <person name="Kuo A."/>
            <person name="Martino E."/>
            <person name="Perotto S."/>
            <person name="Kohler A."/>
            <person name="Nagy L.G."/>
            <person name="Floudas D."/>
            <person name="Copeland A."/>
            <person name="Barry K.W."/>
            <person name="Cichocki N."/>
            <person name="Veneault-Fourrey C."/>
            <person name="LaButti K."/>
            <person name="Lindquist E.A."/>
            <person name="Lipzen A."/>
            <person name="Lundell T."/>
            <person name="Morin E."/>
            <person name="Murat C."/>
            <person name="Sun H."/>
            <person name="Tunlid A."/>
            <person name="Henrissat B."/>
            <person name="Grigoriev I.V."/>
            <person name="Hibbett D.S."/>
            <person name="Martin F."/>
            <person name="Nordberg H.P."/>
            <person name="Cantor M.N."/>
            <person name="Hua S.X."/>
        </authorList>
    </citation>
    <scope>NUCLEOTIDE SEQUENCE [LARGE SCALE GENOMIC DNA]</scope>
    <source>
        <strain evidence="2 3">Zn</strain>
    </source>
</reference>
<dbReference type="InParanoid" id="A0A0C3HGP9"/>
<dbReference type="EMBL" id="KN832875">
    <property type="protein sequence ID" value="KIN02285.1"/>
    <property type="molecule type" value="Genomic_DNA"/>
</dbReference>
<feature type="compositionally biased region" description="Low complexity" evidence="1">
    <location>
        <begin position="528"/>
        <end position="539"/>
    </location>
</feature>
<evidence type="ECO:0000313" key="3">
    <source>
        <dbReference type="Proteomes" id="UP000054321"/>
    </source>
</evidence>
<proteinExistence type="predicted"/>
<gene>
    <name evidence="2" type="ORF">OIDMADRAFT_179553</name>
</gene>
<feature type="compositionally biased region" description="Basic and acidic residues" evidence="1">
    <location>
        <begin position="563"/>
        <end position="575"/>
    </location>
</feature>
<dbReference type="Proteomes" id="UP000054321">
    <property type="component" value="Unassembled WGS sequence"/>
</dbReference>
<evidence type="ECO:0000313" key="2">
    <source>
        <dbReference type="EMBL" id="KIN02285.1"/>
    </source>
</evidence>
<organism evidence="2 3">
    <name type="scientific">Oidiodendron maius (strain Zn)</name>
    <dbReference type="NCBI Taxonomy" id="913774"/>
    <lineage>
        <taxon>Eukaryota</taxon>
        <taxon>Fungi</taxon>
        <taxon>Dikarya</taxon>
        <taxon>Ascomycota</taxon>
        <taxon>Pezizomycotina</taxon>
        <taxon>Leotiomycetes</taxon>
        <taxon>Leotiomycetes incertae sedis</taxon>
        <taxon>Myxotrichaceae</taxon>
        <taxon>Oidiodendron</taxon>
    </lineage>
</organism>
<keyword evidence="3" id="KW-1185">Reference proteome</keyword>
<feature type="region of interest" description="Disordered" evidence="1">
    <location>
        <begin position="513"/>
        <end position="582"/>
    </location>
</feature>
<accession>A0A0C3HGP9</accession>
<sequence>MLPSHLIPETPDAMDGVRSNAARDQHWCHRHTLYDRGICHLRLAAHSSSTGRRGAGLELVMETPSNPDPILLRFPDEILNIILELLAPQSLSGELITIDHRSSLSVESFASEPSHVSEEHLHVTGTFRLICKKFELWTLSRQFARISIRFSPEGFEKLGFLIERPHIAKHVKKFSYMVPSFSSLGNPPTYFRFTSLNRVTGSARFAELLNEAKATTLDLQRQLTQRQNVPHVDRLRPTNHELRTRRARSENYERLIAEVMRRTDIQRGIIRDKVDEMALVSALKAFTKLQQIRLMRVQDPFDAGWNNFSRAHLGLQSESRSARWTLACEHAARTLGRAFLESQSPVLGRISCRSLDPRTPLLLAHGKPTTISDVAMRLNCLELQFDDRPNLDDDLLELSRLFQTGFTAAVNIEGLHIGFTRPVTISFQTIFHNVHWKKLKYIGFGAWRLDSEEIIDFVRRHQKSLRSIRLRDVRLNEGSRWVEVLRVLRLELIHLKWVSLRKVGYSDEGELGGLYVPDQQDDDDDSDGSNWGVGDGTSENFEENEVEEEDDDEVTSLDEDTHDDVHGDESGDSAHESVAGDSELGTAVNDLAIDDQTMLHHSTAPSDNMNEDRTAEHISNTLLQCECDNGFAWEDLVDDGSLRVPKLQWKWWEKWVINRCPAHDPAPSS</sequence>